<reference evidence="1" key="1">
    <citation type="submission" date="2020-12" db="EMBL/GenBank/DDBJ databases">
        <title>Clostridium thailandense sp. nov., a novel acetogenic bacterium isolated from peat land soil in Thailand.</title>
        <authorList>
            <person name="Chaikitkaew S."/>
            <person name="Birkeland N.K."/>
        </authorList>
    </citation>
    <scope>NUCLEOTIDE SEQUENCE</scope>
    <source>
        <strain evidence="1">PL3</strain>
    </source>
</reference>
<name>A0A949U153_9CLOT</name>
<evidence type="ECO:0000313" key="2">
    <source>
        <dbReference type="Proteomes" id="UP000694308"/>
    </source>
</evidence>
<gene>
    <name evidence="1" type="ORF">I6U48_26615</name>
</gene>
<sequence length="152" mass="18063">MSHLDYLNELKRYYTILGKEKNKKGEEFYVCAIKEKDYYKMIILKSIDRIQHKSYLNISTEYDSNDKNKMILKIADIIVAEKNIGNGSILMKYLFQYANKNENIKKVIGTMSEIDKDHFDRLEHFYKKHGFKVVFYIDDKGERIAGDIEKDL</sequence>
<evidence type="ECO:0000313" key="1">
    <source>
        <dbReference type="EMBL" id="MBV7276458.1"/>
    </source>
</evidence>
<proteinExistence type="predicted"/>
<accession>A0A949U153</accession>
<comment type="caution">
    <text evidence="1">The sequence shown here is derived from an EMBL/GenBank/DDBJ whole genome shotgun (WGS) entry which is preliminary data.</text>
</comment>
<organism evidence="1 2">
    <name type="scientific">Clostridium thailandense</name>
    <dbReference type="NCBI Taxonomy" id="2794346"/>
    <lineage>
        <taxon>Bacteria</taxon>
        <taxon>Bacillati</taxon>
        <taxon>Bacillota</taxon>
        <taxon>Clostridia</taxon>
        <taxon>Eubacteriales</taxon>
        <taxon>Clostridiaceae</taxon>
        <taxon>Clostridium</taxon>
    </lineage>
</organism>
<dbReference type="AlphaFoldDB" id="A0A949U153"/>
<dbReference type="RefSeq" id="WP_218323538.1">
    <property type="nucleotide sequence ID" value="NZ_JAEEGC010000178.1"/>
</dbReference>
<dbReference type="EMBL" id="JAEEGC010000178">
    <property type="protein sequence ID" value="MBV7276458.1"/>
    <property type="molecule type" value="Genomic_DNA"/>
</dbReference>
<dbReference type="Proteomes" id="UP000694308">
    <property type="component" value="Unassembled WGS sequence"/>
</dbReference>
<keyword evidence="2" id="KW-1185">Reference proteome</keyword>
<protein>
    <submittedName>
        <fullName evidence="1">Uncharacterized protein</fullName>
    </submittedName>
</protein>